<protein>
    <recommendedName>
        <fullName evidence="5">Pyridoxine/pyridoxamine 5'-phosphate oxidase</fullName>
        <ecNumber evidence="5">1.4.3.5</ecNumber>
    </recommendedName>
    <alternativeName>
        <fullName evidence="5">PNP/PMP oxidase</fullName>
        <shortName evidence="5">PNPOx</shortName>
    </alternativeName>
    <alternativeName>
        <fullName evidence="5">Pyridoxal 5'-phosphate synthase</fullName>
    </alternativeName>
</protein>
<evidence type="ECO:0000256" key="5">
    <source>
        <dbReference type="HAMAP-Rule" id="MF_01629"/>
    </source>
</evidence>
<proteinExistence type="inferred from homology"/>
<feature type="binding site" evidence="5 7">
    <location>
        <begin position="65"/>
        <end position="70"/>
    </location>
    <ligand>
        <name>FMN</name>
        <dbReference type="ChEBI" id="CHEBI:58210"/>
    </ligand>
</feature>
<comment type="caution">
    <text evidence="10">The sequence shown here is derived from an EMBL/GenBank/DDBJ whole genome shotgun (WGS) entry which is preliminary data.</text>
</comment>
<keyword evidence="5" id="KW-0664">Pyridoxine biosynthesis</keyword>
<dbReference type="Proteomes" id="UP000028252">
    <property type="component" value="Unassembled WGS sequence"/>
</dbReference>
<keyword evidence="11" id="KW-1185">Reference proteome</keyword>
<feature type="binding site" evidence="5 7">
    <location>
        <begin position="144"/>
        <end position="145"/>
    </location>
    <ligand>
        <name>FMN</name>
        <dbReference type="ChEBI" id="CHEBI:58210"/>
    </ligand>
</feature>
<dbReference type="eggNOG" id="COG0259">
    <property type="taxonomic scope" value="Bacteria"/>
</dbReference>
<feature type="binding site" evidence="5 7">
    <location>
        <position position="87"/>
    </location>
    <ligand>
        <name>FMN</name>
        <dbReference type="ChEBI" id="CHEBI:58210"/>
    </ligand>
</feature>
<evidence type="ECO:0000256" key="6">
    <source>
        <dbReference type="PIRSR" id="PIRSR000190-1"/>
    </source>
</evidence>
<comment type="subunit">
    <text evidence="5">Homodimer.</text>
</comment>
<comment type="catalytic activity">
    <reaction evidence="5">
        <text>pyridoxine 5'-phosphate + O2 = pyridoxal 5'-phosphate + H2O2</text>
        <dbReference type="Rhea" id="RHEA:15149"/>
        <dbReference type="ChEBI" id="CHEBI:15379"/>
        <dbReference type="ChEBI" id="CHEBI:16240"/>
        <dbReference type="ChEBI" id="CHEBI:58589"/>
        <dbReference type="ChEBI" id="CHEBI:597326"/>
        <dbReference type="EC" id="1.4.3.5"/>
    </reaction>
</comment>
<comment type="pathway">
    <text evidence="5">Cofactor metabolism; pyridoxal 5'-phosphate salvage; pyridoxal 5'-phosphate from pyridoxine 5'-phosphate: step 1/1.</text>
</comment>
<sequence>MANQNRDVSALRREYVASGLHKSELNSDPFEQFQTWFDQALEAHPDDATSMTLATADSEGRPAARIVLLKQFDRHGYCWFTDFRSEKGQHLAQNPYAEILFYWYGLERQVRIRGPVEQLDYNTGAHYFNERPVGSRISAAISHQSAPIDSRTTLESAVAQMREEHADGNIVCPETWGGYRLIPERFEFWQGRENRLHDRFSYELHDGQWQIIRLQP</sequence>
<dbReference type="UniPathway" id="UPA01068">
    <property type="reaction ID" value="UER00304"/>
</dbReference>
<dbReference type="GO" id="GO:0004733">
    <property type="term" value="F:pyridoxamine phosphate oxidase activity"/>
    <property type="evidence" value="ECO:0007669"/>
    <property type="project" value="UniProtKB-UniRule"/>
</dbReference>
<evidence type="ECO:0000256" key="7">
    <source>
        <dbReference type="PIRSR" id="PIRSR000190-2"/>
    </source>
</evidence>
<dbReference type="OrthoDB" id="9780392at2"/>
<dbReference type="InterPro" id="IPR019576">
    <property type="entry name" value="Pyridoxamine_oxidase_dimer_C"/>
</dbReference>
<dbReference type="STRING" id="1232683.ADIMK_1216"/>
<feature type="binding site" evidence="5 7">
    <location>
        <begin position="80"/>
        <end position="81"/>
    </location>
    <ligand>
        <name>FMN</name>
        <dbReference type="ChEBI" id="CHEBI:58210"/>
    </ligand>
</feature>
<feature type="domain" description="Pyridoxine 5'-phosphate oxidase dimerisation C-terminal" evidence="9">
    <location>
        <begin position="176"/>
        <end position="216"/>
    </location>
</feature>
<dbReference type="PANTHER" id="PTHR10851">
    <property type="entry name" value="PYRIDOXINE-5-PHOSPHATE OXIDASE"/>
    <property type="match status" value="1"/>
</dbReference>
<dbReference type="RefSeq" id="WP_036184957.1">
    <property type="nucleotide sequence ID" value="NZ_JMQN01000015.1"/>
</dbReference>
<organism evidence="10 11">
    <name type="scientific">Marinobacterium lacunae</name>
    <dbReference type="NCBI Taxonomy" id="1232683"/>
    <lineage>
        <taxon>Bacteria</taxon>
        <taxon>Pseudomonadati</taxon>
        <taxon>Pseudomonadota</taxon>
        <taxon>Gammaproteobacteria</taxon>
        <taxon>Oceanospirillales</taxon>
        <taxon>Oceanospirillaceae</taxon>
        <taxon>Marinobacterium</taxon>
    </lineage>
</organism>
<dbReference type="Pfam" id="PF01243">
    <property type="entry name" value="PNPOx_N"/>
    <property type="match status" value="1"/>
</dbReference>
<keyword evidence="2 5" id="KW-0285">Flavoprotein</keyword>
<evidence type="ECO:0000259" key="9">
    <source>
        <dbReference type="Pfam" id="PF10590"/>
    </source>
</evidence>
<feature type="binding site" evidence="6">
    <location>
        <begin position="12"/>
        <end position="15"/>
    </location>
    <ligand>
        <name>substrate</name>
    </ligand>
</feature>
<dbReference type="GO" id="GO:0010181">
    <property type="term" value="F:FMN binding"/>
    <property type="evidence" value="ECO:0007669"/>
    <property type="project" value="UniProtKB-UniRule"/>
</dbReference>
<dbReference type="InterPro" id="IPR012349">
    <property type="entry name" value="Split_barrel_FMN-bd"/>
</dbReference>
<evidence type="ECO:0000259" key="8">
    <source>
        <dbReference type="Pfam" id="PF01243"/>
    </source>
</evidence>
<comment type="caution">
    <text evidence="5">Lacks conserved residue(s) required for the propagation of feature annotation.</text>
</comment>
<dbReference type="SUPFAM" id="SSF50475">
    <property type="entry name" value="FMN-binding split barrel"/>
    <property type="match status" value="1"/>
</dbReference>
<evidence type="ECO:0000313" key="10">
    <source>
        <dbReference type="EMBL" id="KEA64763.1"/>
    </source>
</evidence>
<dbReference type="Gene3D" id="2.30.110.10">
    <property type="entry name" value="Electron Transport, Fmn-binding Protein, Chain A"/>
    <property type="match status" value="1"/>
</dbReference>
<evidence type="ECO:0000256" key="2">
    <source>
        <dbReference type="ARBA" id="ARBA00022630"/>
    </source>
</evidence>
<comment type="pathway">
    <text evidence="5">Cofactor metabolism; pyridoxal 5'-phosphate salvage; pyridoxal 5'-phosphate from pyridoxamine 5'-phosphate: step 1/1.</text>
</comment>
<keyword evidence="4 5" id="KW-0560">Oxidoreductase</keyword>
<dbReference type="EC" id="1.4.3.5" evidence="5"/>
<feature type="binding site" evidence="5 7">
    <location>
        <position position="189"/>
    </location>
    <ligand>
        <name>FMN</name>
        <dbReference type="ChEBI" id="CHEBI:58210"/>
    </ligand>
</feature>
<dbReference type="PANTHER" id="PTHR10851:SF0">
    <property type="entry name" value="PYRIDOXINE-5'-PHOSPHATE OXIDASE"/>
    <property type="match status" value="1"/>
</dbReference>
<dbReference type="PROSITE" id="PS01064">
    <property type="entry name" value="PYRIDOX_OXIDASE"/>
    <property type="match status" value="1"/>
</dbReference>
<dbReference type="InterPro" id="IPR019740">
    <property type="entry name" value="Pyridox_Oxase_CS"/>
</dbReference>
<dbReference type="PIRSF" id="PIRSF000190">
    <property type="entry name" value="Pyd_amn-ph_oxd"/>
    <property type="match status" value="1"/>
</dbReference>
<feature type="binding site" evidence="5 6">
    <location>
        <position position="70"/>
    </location>
    <ligand>
        <name>substrate</name>
    </ligand>
</feature>
<dbReference type="NCBIfam" id="TIGR00558">
    <property type="entry name" value="pdxH"/>
    <property type="match status" value="1"/>
</dbReference>
<comment type="cofactor">
    <cofactor evidence="5 7">
        <name>FMN</name>
        <dbReference type="ChEBI" id="CHEBI:58210"/>
    </cofactor>
    <text evidence="5 7">Binds 1 FMN per subunit.</text>
</comment>
<comment type="similarity">
    <text evidence="1 5">Belongs to the pyridoxamine 5'-phosphate oxidase family.</text>
</comment>
<comment type="function">
    <text evidence="5">Catalyzes the oxidation of either pyridoxine 5'-phosphate (PNP) or pyridoxamine 5'-phosphate (PMP) into pyridoxal 5'-phosphate (PLP).</text>
</comment>
<feature type="binding site" evidence="5 6">
    <location>
        <position position="131"/>
    </location>
    <ligand>
        <name>substrate</name>
    </ligand>
</feature>
<dbReference type="EMBL" id="JMQN01000015">
    <property type="protein sequence ID" value="KEA64763.1"/>
    <property type="molecule type" value="Genomic_DNA"/>
</dbReference>
<dbReference type="GO" id="GO:0008615">
    <property type="term" value="P:pyridoxine biosynthetic process"/>
    <property type="evidence" value="ECO:0007669"/>
    <property type="project" value="UniProtKB-UniRule"/>
</dbReference>
<feature type="binding site" evidence="5 7">
    <location>
        <position position="199"/>
    </location>
    <ligand>
        <name>FMN</name>
        <dbReference type="ChEBI" id="CHEBI:58210"/>
    </ligand>
</feature>
<name>A0A081G1V8_9GAMM</name>
<reference evidence="10 11" key="1">
    <citation type="submission" date="2014-04" db="EMBL/GenBank/DDBJ databases">
        <title>Marinobacterium kochiensis sp. nov., isolated from sediment sample collected from Kochi backwaters in Kerala, India.</title>
        <authorList>
            <person name="Singh A."/>
            <person name="Pinnaka A.K."/>
        </authorList>
    </citation>
    <scope>NUCLEOTIDE SEQUENCE [LARGE SCALE GENOMIC DNA]</scope>
    <source>
        <strain evidence="10 11">AK27</strain>
    </source>
</reference>
<gene>
    <name evidence="5" type="primary">pdxH</name>
    <name evidence="10" type="ORF">ADIMK_1216</name>
</gene>
<dbReference type="NCBIfam" id="NF004231">
    <property type="entry name" value="PRK05679.1"/>
    <property type="match status" value="1"/>
</dbReference>
<evidence type="ECO:0000256" key="3">
    <source>
        <dbReference type="ARBA" id="ARBA00022643"/>
    </source>
</evidence>
<evidence type="ECO:0000256" key="1">
    <source>
        <dbReference type="ARBA" id="ARBA00007301"/>
    </source>
</evidence>
<comment type="catalytic activity">
    <reaction evidence="5">
        <text>pyridoxamine 5'-phosphate + O2 + H2O = pyridoxal 5'-phosphate + H2O2 + NH4(+)</text>
        <dbReference type="Rhea" id="RHEA:15817"/>
        <dbReference type="ChEBI" id="CHEBI:15377"/>
        <dbReference type="ChEBI" id="CHEBI:15379"/>
        <dbReference type="ChEBI" id="CHEBI:16240"/>
        <dbReference type="ChEBI" id="CHEBI:28938"/>
        <dbReference type="ChEBI" id="CHEBI:58451"/>
        <dbReference type="ChEBI" id="CHEBI:597326"/>
        <dbReference type="EC" id="1.4.3.5"/>
    </reaction>
</comment>
<dbReference type="HAMAP" id="MF_01629">
    <property type="entry name" value="PdxH"/>
    <property type="match status" value="1"/>
</dbReference>
<dbReference type="InterPro" id="IPR000659">
    <property type="entry name" value="Pyridox_Oxase"/>
</dbReference>
<accession>A0A081G1V8</accession>
<evidence type="ECO:0000256" key="4">
    <source>
        <dbReference type="ARBA" id="ARBA00023002"/>
    </source>
</evidence>
<feature type="binding site" evidence="5 6">
    <location>
        <position position="135"/>
    </location>
    <ligand>
        <name>substrate</name>
    </ligand>
</feature>
<keyword evidence="3 5" id="KW-0288">FMN</keyword>
<feature type="binding site" evidence="5 6">
    <location>
        <position position="127"/>
    </location>
    <ligand>
        <name>substrate</name>
    </ligand>
</feature>
<feature type="domain" description="Pyridoxamine 5'-phosphate oxidase N-terminal" evidence="8">
    <location>
        <begin position="38"/>
        <end position="162"/>
    </location>
</feature>
<dbReference type="InterPro" id="IPR011576">
    <property type="entry name" value="Pyridox_Oxase_N"/>
</dbReference>
<dbReference type="Pfam" id="PF10590">
    <property type="entry name" value="PNP_phzG_C"/>
    <property type="match status" value="1"/>
</dbReference>
<feature type="binding site" evidence="5 6">
    <location>
        <begin position="195"/>
        <end position="197"/>
    </location>
    <ligand>
        <name>substrate</name>
    </ligand>
</feature>
<dbReference type="PATRIC" id="fig|1232683.4.peg.1206"/>
<dbReference type="AlphaFoldDB" id="A0A081G1V8"/>
<evidence type="ECO:0000313" key="11">
    <source>
        <dbReference type="Proteomes" id="UP000028252"/>
    </source>
</evidence>
<feature type="binding site" evidence="5 7">
    <location>
        <position position="109"/>
    </location>
    <ligand>
        <name>FMN</name>
        <dbReference type="ChEBI" id="CHEBI:58210"/>
    </ligand>
</feature>